<gene>
    <name evidence="2" type="ORF">Cni_G10141</name>
</gene>
<dbReference type="InterPro" id="IPR012337">
    <property type="entry name" value="RNaseH-like_sf"/>
</dbReference>
<dbReference type="Proteomes" id="UP001327560">
    <property type="component" value="Chromosome 3"/>
</dbReference>
<dbReference type="InterPro" id="IPR044730">
    <property type="entry name" value="RNase_H-like_dom_plant"/>
</dbReference>
<dbReference type="Gene3D" id="3.30.420.10">
    <property type="entry name" value="Ribonuclease H-like superfamily/Ribonuclease H"/>
    <property type="match status" value="1"/>
</dbReference>
<name>A0AAQ3QAD4_9LILI</name>
<dbReference type="InterPro" id="IPR052929">
    <property type="entry name" value="RNase_H-like_EbsB-rel"/>
</dbReference>
<dbReference type="GO" id="GO:0004523">
    <property type="term" value="F:RNA-DNA hybrid ribonuclease activity"/>
    <property type="evidence" value="ECO:0007669"/>
    <property type="project" value="InterPro"/>
</dbReference>
<evidence type="ECO:0000259" key="1">
    <source>
        <dbReference type="Pfam" id="PF13456"/>
    </source>
</evidence>
<accession>A0AAQ3QAD4</accession>
<feature type="domain" description="RNase H type-1" evidence="1">
    <location>
        <begin position="17"/>
        <end position="104"/>
    </location>
</feature>
<evidence type="ECO:0000313" key="2">
    <source>
        <dbReference type="EMBL" id="WOL01425.1"/>
    </source>
</evidence>
<proteinExistence type="predicted"/>
<sequence length="112" mass="12723">MLATGNRWNLIGSEIVKASFSLKAELESIWYGLDNVRKKNLDKVLVFSDCKEAVDMLNGMKIIPWKLKMLVENILNLGRSLNVNCWYFINMEDNMIAHAAARNALYGRTSGI</sequence>
<keyword evidence="3" id="KW-1185">Reference proteome</keyword>
<organism evidence="2 3">
    <name type="scientific">Canna indica</name>
    <name type="common">Indian-shot</name>
    <dbReference type="NCBI Taxonomy" id="4628"/>
    <lineage>
        <taxon>Eukaryota</taxon>
        <taxon>Viridiplantae</taxon>
        <taxon>Streptophyta</taxon>
        <taxon>Embryophyta</taxon>
        <taxon>Tracheophyta</taxon>
        <taxon>Spermatophyta</taxon>
        <taxon>Magnoliopsida</taxon>
        <taxon>Liliopsida</taxon>
        <taxon>Zingiberales</taxon>
        <taxon>Cannaceae</taxon>
        <taxon>Canna</taxon>
    </lineage>
</organism>
<dbReference type="SUPFAM" id="SSF53098">
    <property type="entry name" value="Ribonuclease H-like"/>
    <property type="match status" value="1"/>
</dbReference>
<dbReference type="Pfam" id="PF13456">
    <property type="entry name" value="RVT_3"/>
    <property type="match status" value="1"/>
</dbReference>
<evidence type="ECO:0000313" key="3">
    <source>
        <dbReference type="Proteomes" id="UP001327560"/>
    </source>
</evidence>
<reference evidence="2 3" key="1">
    <citation type="submission" date="2023-10" db="EMBL/GenBank/DDBJ databases">
        <title>Chromosome-scale genome assembly provides insights into flower coloration mechanisms of Canna indica.</title>
        <authorList>
            <person name="Li C."/>
        </authorList>
    </citation>
    <scope>NUCLEOTIDE SEQUENCE [LARGE SCALE GENOMIC DNA]</scope>
    <source>
        <tissue evidence="2">Flower</tissue>
    </source>
</reference>
<dbReference type="GO" id="GO:0003676">
    <property type="term" value="F:nucleic acid binding"/>
    <property type="evidence" value="ECO:0007669"/>
    <property type="project" value="InterPro"/>
</dbReference>
<dbReference type="AlphaFoldDB" id="A0AAQ3QAD4"/>
<dbReference type="InterPro" id="IPR036397">
    <property type="entry name" value="RNaseH_sf"/>
</dbReference>
<protein>
    <recommendedName>
        <fullName evidence="1">RNase H type-1 domain-containing protein</fullName>
    </recommendedName>
</protein>
<dbReference type="PANTHER" id="PTHR47074">
    <property type="entry name" value="BNAC02G40300D PROTEIN"/>
    <property type="match status" value="1"/>
</dbReference>
<dbReference type="EMBL" id="CP136892">
    <property type="protein sequence ID" value="WOL01425.1"/>
    <property type="molecule type" value="Genomic_DNA"/>
</dbReference>
<dbReference type="CDD" id="cd06222">
    <property type="entry name" value="RNase_H_like"/>
    <property type="match status" value="1"/>
</dbReference>
<dbReference type="PANTHER" id="PTHR47074:SF11">
    <property type="entry name" value="REVERSE TRANSCRIPTASE-LIKE PROTEIN"/>
    <property type="match status" value="1"/>
</dbReference>
<dbReference type="InterPro" id="IPR002156">
    <property type="entry name" value="RNaseH_domain"/>
</dbReference>